<evidence type="ECO:0000313" key="2">
    <source>
        <dbReference type="Proteomes" id="UP000318815"/>
    </source>
</evidence>
<comment type="caution">
    <text evidence="1">The sequence shown here is derived from an EMBL/GenBank/DDBJ whole genome shotgun (WGS) entry which is preliminary data.</text>
</comment>
<gene>
    <name evidence="1" type="ORF">FEF09_21080</name>
</gene>
<dbReference type="AlphaFoldDB" id="A0A5C6LP41"/>
<dbReference type="InterPro" id="IPR026341">
    <property type="entry name" value="T9SS_type_B"/>
</dbReference>
<reference evidence="1 2" key="1">
    <citation type="submission" date="2019-08" db="EMBL/GenBank/DDBJ databases">
        <title>Whole genome sequencing of chitin degrading bacteria Chitinophaga pinensis YS16.</title>
        <authorList>
            <person name="Singh R.P."/>
            <person name="Manchanda G."/>
            <person name="Maurya I.K."/>
            <person name="Joshi N.K."/>
            <person name="Srivastava A.K."/>
        </authorList>
    </citation>
    <scope>NUCLEOTIDE SEQUENCE [LARGE SCALE GENOMIC DNA]</scope>
    <source>
        <strain evidence="1 2">YS-16</strain>
    </source>
</reference>
<dbReference type="Proteomes" id="UP000318815">
    <property type="component" value="Unassembled WGS sequence"/>
</dbReference>
<name>A0A5C6LP41_9BACT</name>
<accession>A0A5C6LP41</accession>
<dbReference type="Pfam" id="PF13585">
    <property type="entry name" value="CHU_C"/>
    <property type="match status" value="1"/>
</dbReference>
<evidence type="ECO:0000313" key="1">
    <source>
        <dbReference type="EMBL" id="TWV98064.1"/>
    </source>
</evidence>
<protein>
    <submittedName>
        <fullName evidence="1">Gliding motility-associated C-terminal domain-containing protein</fullName>
    </submittedName>
</protein>
<keyword evidence="2" id="KW-1185">Reference proteome</keyword>
<dbReference type="OrthoDB" id="1123245at2"/>
<proteinExistence type="predicted"/>
<dbReference type="NCBIfam" id="TIGR04131">
    <property type="entry name" value="Bac_Flav_CTERM"/>
    <property type="match status" value="1"/>
</dbReference>
<organism evidence="1 2">
    <name type="scientific">Chitinophaga pinensis</name>
    <dbReference type="NCBI Taxonomy" id="79329"/>
    <lineage>
        <taxon>Bacteria</taxon>
        <taxon>Pseudomonadati</taxon>
        <taxon>Bacteroidota</taxon>
        <taxon>Chitinophagia</taxon>
        <taxon>Chitinophagales</taxon>
        <taxon>Chitinophagaceae</taxon>
        <taxon>Chitinophaga</taxon>
    </lineage>
</organism>
<dbReference type="EMBL" id="VOHS01000026">
    <property type="protein sequence ID" value="TWV98064.1"/>
    <property type="molecule type" value="Genomic_DNA"/>
</dbReference>
<sequence length="59" mass="6786">MSIFDRWGQLIYSGKDMTDGWRGDFKGLPVPVGTYLWMITYTDGRQQARKQTGSVTVIR</sequence>